<dbReference type="PIRSF" id="PIRSF006256">
    <property type="entry name" value="CMPcnvr_hdrg_mat"/>
    <property type="match status" value="1"/>
</dbReference>
<feature type="domain" description="YrdC-like" evidence="13">
    <location>
        <begin position="197"/>
        <end position="381"/>
    </location>
</feature>
<dbReference type="GO" id="GO:0016743">
    <property type="term" value="F:carboxyl- or carbamoyltransferase activity"/>
    <property type="evidence" value="ECO:0007669"/>
    <property type="project" value="UniProtKB-UniRule"/>
</dbReference>
<keyword evidence="4" id="KW-0436">Ligase</keyword>
<feature type="active site" evidence="11">
    <location>
        <position position="18"/>
    </location>
</feature>
<keyword evidence="6" id="KW-0863">Zinc-finger</keyword>
<dbReference type="Proteomes" id="UP000192731">
    <property type="component" value="Unassembled WGS sequence"/>
</dbReference>
<gene>
    <name evidence="14" type="ORF">SAMN00017405_2087</name>
</gene>
<evidence type="ECO:0000256" key="3">
    <source>
        <dbReference type="ARBA" id="ARBA00008097"/>
    </source>
</evidence>
<comment type="catalytic activity">
    <reaction evidence="8 11">
        <text>an acyl phosphate + H2O = a carboxylate + phosphate + H(+)</text>
        <dbReference type="Rhea" id="RHEA:14965"/>
        <dbReference type="ChEBI" id="CHEBI:15377"/>
        <dbReference type="ChEBI" id="CHEBI:15378"/>
        <dbReference type="ChEBI" id="CHEBI:29067"/>
        <dbReference type="ChEBI" id="CHEBI:43474"/>
        <dbReference type="ChEBI" id="CHEBI:59918"/>
        <dbReference type="EC" id="3.6.1.7"/>
    </reaction>
</comment>
<dbReference type="PROSITE" id="PS51160">
    <property type="entry name" value="ACYLPHOSPHATASE_3"/>
    <property type="match status" value="1"/>
</dbReference>
<dbReference type="AlphaFoldDB" id="A0A1W1VH34"/>
<dbReference type="STRING" id="656914.SAMN00017405_2087"/>
<dbReference type="EMBL" id="FWWT01000021">
    <property type="protein sequence ID" value="SMB92699.1"/>
    <property type="molecule type" value="Genomic_DNA"/>
</dbReference>
<keyword evidence="7" id="KW-0862">Zinc</keyword>
<dbReference type="Pfam" id="PF17788">
    <property type="entry name" value="HypF_C"/>
    <property type="match status" value="1"/>
</dbReference>
<keyword evidence="15" id="KW-1185">Reference proteome</keyword>
<feature type="active site" evidence="11">
    <location>
        <position position="36"/>
    </location>
</feature>
<evidence type="ECO:0000256" key="2">
    <source>
        <dbReference type="ARBA" id="ARBA00005614"/>
    </source>
</evidence>
<dbReference type="InterPro" id="IPR041440">
    <property type="entry name" value="HypF_C"/>
</dbReference>
<dbReference type="GO" id="GO:0008270">
    <property type="term" value="F:zinc ion binding"/>
    <property type="evidence" value="ECO:0007669"/>
    <property type="project" value="UniProtKB-KW"/>
</dbReference>
<dbReference type="PANTHER" id="PTHR42959">
    <property type="entry name" value="CARBAMOYLTRANSFERASE"/>
    <property type="match status" value="1"/>
</dbReference>
<dbReference type="InterPro" id="IPR017945">
    <property type="entry name" value="DHBP_synth_RibB-like_a/b_dom"/>
</dbReference>
<dbReference type="Gene3D" id="3.90.870.50">
    <property type="match status" value="1"/>
</dbReference>
<evidence type="ECO:0000313" key="15">
    <source>
        <dbReference type="Proteomes" id="UP000192731"/>
    </source>
</evidence>
<evidence type="ECO:0000256" key="5">
    <source>
        <dbReference type="ARBA" id="ARBA00022723"/>
    </source>
</evidence>
<evidence type="ECO:0000259" key="12">
    <source>
        <dbReference type="PROSITE" id="PS51160"/>
    </source>
</evidence>
<dbReference type="InterPro" id="IPR004421">
    <property type="entry name" value="Carbamoyltransferase_HypF"/>
</dbReference>
<comment type="similarity">
    <text evidence="3 10">Belongs to the carbamoyltransferase HypF family.</text>
</comment>
<dbReference type="Pfam" id="PF22521">
    <property type="entry name" value="HypF_C_2"/>
    <property type="match status" value="1"/>
</dbReference>
<dbReference type="NCBIfam" id="TIGR00143">
    <property type="entry name" value="hypF"/>
    <property type="match status" value="1"/>
</dbReference>
<dbReference type="Gene3D" id="3.30.420.40">
    <property type="match status" value="1"/>
</dbReference>
<evidence type="ECO:0000313" key="14">
    <source>
        <dbReference type="EMBL" id="SMB92699.1"/>
    </source>
</evidence>
<evidence type="ECO:0000256" key="1">
    <source>
        <dbReference type="ARBA" id="ARBA00004711"/>
    </source>
</evidence>
<dbReference type="RefSeq" id="WP_084053693.1">
    <property type="nucleotide sequence ID" value="NZ_FWWT01000021.1"/>
</dbReference>
<comment type="pathway">
    <text evidence="1">Protein modification; [NiFe] hydrogenase maturation.</text>
</comment>
<accession>A0A1W1VH34</accession>
<dbReference type="GO" id="GO:0003725">
    <property type="term" value="F:double-stranded RNA binding"/>
    <property type="evidence" value="ECO:0007669"/>
    <property type="project" value="InterPro"/>
</dbReference>
<evidence type="ECO:0000256" key="8">
    <source>
        <dbReference type="ARBA" id="ARBA00047645"/>
    </source>
</evidence>
<sequence>MEAQLIEVSGIVQGVGFRPFIYRMAKENNIKGWVINDSKGVSIHAEGTKENIKNFIKNIYNKLPQQALIKDLKYKDIKAKEYNDFNILASQNGGSQDTLIPPDLAMCADCLKDILDEKNSRYEYPFTNCTNCGPRFTIIKEVPYDRIKTTMKDFPMCKECEQEFTNPSQRRFHAQPNACPKCGPSLNLYDRNQNILEGGLQKARELLAQGKILAVKGLGGYHLVCDGLNNDAVKSLRNGKKRDFKPFAVMAKNQEILKKYCKISSPEEQALTAANAPIVILERTSEKLPTSLTMGLNTLGAMLPYTPLHLLLFKDNLELLVMTSGNVSSNPLIYKDDSAFKSLVELADYFLVHDREIYNRCDDSVVKVINNNIQIFRRARGYVPLPVEIPKSEALLACGGELKNTFCLTKGNKAFLSQHLGDLENFANFNEYIETIEKMQNYFNINPSLIVIDSHPNFVARNWAYEQNIPVVEVQHHHAHLASCLADNNLDEKVLGVVCDGTGYGTDGHIWGMEFLLGDFTSFERLAHLEYIPLPSGDLASKEPLRIVASYLYKYLGEKEFLENKVLLKKYSLAELKIIQKQIDSKINTPLSSSCGRLFDAVSAFIGVCTRVSYEGQAAMELEAIVAKDYRGKGYNFEILKEEKLIISTKIMWQEIIKDLSEEVSREIIAAKFHKTIAMMILEVVKSLEDKLPSKKVALSGGVMQNKLLSEILINLLKENEYEPIVHKNVPANDGGISLGQALIGGNINVCSSTIKSN</sequence>
<protein>
    <recommendedName>
        <fullName evidence="10">Carbamoyltransferase</fullName>
        <ecNumber evidence="10">6.2.-.-</ecNumber>
    </recommendedName>
</protein>
<dbReference type="GO" id="GO:0016874">
    <property type="term" value="F:ligase activity"/>
    <property type="evidence" value="ECO:0007669"/>
    <property type="project" value="UniProtKB-UniRule"/>
</dbReference>
<feature type="domain" description="Acylphosphatase-like" evidence="12">
    <location>
        <begin position="3"/>
        <end position="89"/>
    </location>
</feature>
<dbReference type="UniPathway" id="UPA00335"/>
<evidence type="ECO:0000259" key="13">
    <source>
        <dbReference type="PROSITE" id="PS51163"/>
    </source>
</evidence>
<dbReference type="FunFam" id="3.30.420.40:FF:000124">
    <property type="entry name" value="Carbamoyltransferase HypF"/>
    <property type="match status" value="1"/>
</dbReference>
<dbReference type="OrthoDB" id="9808093at2"/>
<reference evidence="14 15" key="1">
    <citation type="submission" date="2017-04" db="EMBL/GenBank/DDBJ databases">
        <authorList>
            <person name="Afonso C.L."/>
            <person name="Miller P.J."/>
            <person name="Scott M.A."/>
            <person name="Spackman E."/>
            <person name="Goraichik I."/>
            <person name="Dimitrov K.M."/>
            <person name="Suarez D.L."/>
            <person name="Swayne D.E."/>
        </authorList>
    </citation>
    <scope>NUCLEOTIDE SEQUENCE [LARGE SCALE GENOMIC DNA]</scope>
    <source>
        <strain evidence="14 15">DSM 11270</strain>
    </source>
</reference>
<evidence type="ECO:0000256" key="7">
    <source>
        <dbReference type="ARBA" id="ARBA00022833"/>
    </source>
</evidence>
<dbReference type="PROSITE" id="PS51163">
    <property type="entry name" value="YRDC"/>
    <property type="match status" value="1"/>
</dbReference>
<dbReference type="Gene3D" id="3.30.420.360">
    <property type="match status" value="1"/>
</dbReference>
<evidence type="ECO:0000256" key="9">
    <source>
        <dbReference type="ARBA" id="ARBA00048220"/>
    </source>
</evidence>
<keyword evidence="5" id="KW-0479">Metal-binding</keyword>
<comment type="similarity">
    <text evidence="2">Belongs to the acylphosphatase family.</text>
</comment>
<dbReference type="Pfam" id="PF01300">
    <property type="entry name" value="Sua5_yciO_yrdC"/>
    <property type="match status" value="1"/>
</dbReference>
<dbReference type="GO" id="GO:0003998">
    <property type="term" value="F:acylphosphatase activity"/>
    <property type="evidence" value="ECO:0007669"/>
    <property type="project" value="UniProtKB-EC"/>
</dbReference>
<evidence type="ECO:0000256" key="11">
    <source>
        <dbReference type="PROSITE-ProRule" id="PRU00520"/>
    </source>
</evidence>
<dbReference type="SUPFAM" id="SSF54975">
    <property type="entry name" value="Acylphosphatase/BLUF domain-like"/>
    <property type="match status" value="1"/>
</dbReference>
<dbReference type="InterPro" id="IPR055128">
    <property type="entry name" value="HypF_C_2"/>
</dbReference>
<evidence type="ECO:0000256" key="10">
    <source>
        <dbReference type="PIRNR" id="PIRNR006256"/>
    </source>
</evidence>
<dbReference type="InterPro" id="IPR017968">
    <property type="entry name" value="Acylphosphatase_CS"/>
</dbReference>
<name>A0A1W1VH34_DESTI</name>
<dbReference type="GO" id="GO:0051604">
    <property type="term" value="P:protein maturation"/>
    <property type="evidence" value="ECO:0007669"/>
    <property type="project" value="TreeGrafter"/>
</dbReference>
<organism evidence="14 15">
    <name type="scientific">Desulfonispora thiosulfatigenes DSM 11270</name>
    <dbReference type="NCBI Taxonomy" id="656914"/>
    <lineage>
        <taxon>Bacteria</taxon>
        <taxon>Bacillati</taxon>
        <taxon>Bacillota</taxon>
        <taxon>Clostridia</taxon>
        <taxon>Eubacteriales</taxon>
        <taxon>Peptococcaceae</taxon>
        <taxon>Desulfonispora</taxon>
    </lineage>
</organism>
<evidence type="ECO:0000256" key="6">
    <source>
        <dbReference type="ARBA" id="ARBA00022771"/>
    </source>
</evidence>
<dbReference type="InterPro" id="IPR001792">
    <property type="entry name" value="Acylphosphatase-like_dom"/>
</dbReference>
<proteinExistence type="inferred from homology"/>
<dbReference type="InterPro" id="IPR043129">
    <property type="entry name" value="ATPase_NBD"/>
</dbReference>
<dbReference type="Pfam" id="PF07503">
    <property type="entry name" value="zf-HYPF"/>
    <property type="match status" value="2"/>
</dbReference>
<dbReference type="InterPro" id="IPR011125">
    <property type="entry name" value="Znf_HypF"/>
</dbReference>
<keyword evidence="11" id="KW-0378">Hydrolase</keyword>
<dbReference type="SUPFAM" id="SSF55821">
    <property type="entry name" value="YrdC/RibB"/>
    <property type="match status" value="1"/>
</dbReference>
<dbReference type="PANTHER" id="PTHR42959:SF1">
    <property type="entry name" value="CARBAMOYLTRANSFERASE HYPF"/>
    <property type="match status" value="1"/>
</dbReference>
<dbReference type="InterPro" id="IPR051060">
    <property type="entry name" value="Carbamoyltrans_HypF-like"/>
</dbReference>
<dbReference type="Pfam" id="PF00708">
    <property type="entry name" value="Acylphosphatase"/>
    <property type="match status" value="1"/>
</dbReference>
<comment type="catalytic activity">
    <reaction evidence="9">
        <text>C-terminal L-cysteinyl-[HypE protein] + carbamoyl phosphate + ATP + H2O = C-terminal S-carboxamide-L-cysteinyl-[HypE protein] + AMP + phosphate + diphosphate + H(+)</text>
        <dbReference type="Rhea" id="RHEA:55636"/>
        <dbReference type="Rhea" id="RHEA-COMP:14247"/>
        <dbReference type="Rhea" id="RHEA-COMP:14392"/>
        <dbReference type="ChEBI" id="CHEBI:15377"/>
        <dbReference type="ChEBI" id="CHEBI:15378"/>
        <dbReference type="ChEBI" id="CHEBI:30616"/>
        <dbReference type="ChEBI" id="CHEBI:33019"/>
        <dbReference type="ChEBI" id="CHEBI:43474"/>
        <dbReference type="ChEBI" id="CHEBI:58228"/>
        <dbReference type="ChEBI" id="CHEBI:76913"/>
        <dbReference type="ChEBI" id="CHEBI:139126"/>
        <dbReference type="ChEBI" id="CHEBI:456215"/>
    </reaction>
</comment>
<dbReference type="PROSITE" id="PS00150">
    <property type="entry name" value="ACYLPHOSPHATASE_1"/>
    <property type="match status" value="1"/>
</dbReference>
<dbReference type="InterPro" id="IPR036046">
    <property type="entry name" value="Acylphosphatase-like_dom_sf"/>
</dbReference>
<dbReference type="InterPro" id="IPR006070">
    <property type="entry name" value="Sua5-like_dom"/>
</dbReference>
<evidence type="ECO:0000256" key="4">
    <source>
        <dbReference type="ARBA" id="ARBA00022598"/>
    </source>
</evidence>
<dbReference type="SUPFAM" id="SSF53067">
    <property type="entry name" value="Actin-like ATPase domain"/>
    <property type="match status" value="1"/>
</dbReference>
<dbReference type="EC" id="6.2.-.-" evidence="10"/>
<dbReference type="Gene3D" id="3.30.110.120">
    <property type="match status" value="1"/>
</dbReference>